<dbReference type="InterPro" id="IPR051345">
    <property type="entry name" value="Importin_beta-like_NTR"/>
</dbReference>
<dbReference type="InterPro" id="IPR013598">
    <property type="entry name" value="Exportin-1/Importin-b-like"/>
</dbReference>
<dbReference type="InterPro" id="IPR001494">
    <property type="entry name" value="Importin-beta_N"/>
</dbReference>
<dbReference type="GO" id="GO:0031267">
    <property type="term" value="F:small GTPase binding"/>
    <property type="evidence" value="ECO:0007669"/>
    <property type="project" value="InterPro"/>
</dbReference>
<dbReference type="SUPFAM" id="SSF48371">
    <property type="entry name" value="ARM repeat"/>
    <property type="match status" value="1"/>
</dbReference>
<dbReference type="InterPro" id="IPR011989">
    <property type="entry name" value="ARM-like"/>
</dbReference>
<dbReference type="InterPro" id="IPR057941">
    <property type="entry name" value="TPR_TNPO3_IPO13_2nd"/>
</dbReference>
<dbReference type="Pfam" id="PF03810">
    <property type="entry name" value="IBN_N"/>
    <property type="match status" value="1"/>
</dbReference>
<organism evidence="2 3">
    <name type="scientific">Romanomermis culicivorax</name>
    <name type="common">Nematode worm</name>
    <dbReference type="NCBI Taxonomy" id="13658"/>
    <lineage>
        <taxon>Eukaryota</taxon>
        <taxon>Metazoa</taxon>
        <taxon>Ecdysozoa</taxon>
        <taxon>Nematoda</taxon>
        <taxon>Enoplea</taxon>
        <taxon>Dorylaimia</taxon>
        <taxon>Mermithida</taxon>
        <taxon>Mermithoidea</taxon>
        <taxon>Mermithidae</taxon>
        <taxon>Romanomermis</taxon>
    </lineage>
</organism>
<accession>A0A915JAC2</accession>
<evidence type="ECO:0000313" key="2">
    <source>
        <dbReference type="Proteomes" id="UP000887565"/>
    </source>
</evidence>
<sequence length="360" mass="41002">MQSGPDLDTVYQAIYALYRGTDISNKEKASVWLGEFQNSIFAWQISDKLLREKRDVESSYFAAQTMRSKIHYSFHELPENSHESLRDSLLQHLRQCDESMSRAIVTQLVLALADLYLQVSSWTVPVGDLVNQFNTSSYHIYILLEILTMLAEEANSRRLRIGANRRKQLRDDFLSQADIVLQFLSHCIEKFRENVTLVSHIFKCLGAWLSLSSVPTSFLASSVLMERLFQILANLDCDKHLHDSATDCVVQALYLTENPGDHPELATTLFVKIHELQATYQLTVARDDEDKLQNFCRIFTEMAESLLPFIVENASAPLGSLRTLDLLLDCVGHYDYSVSNAIKEMKIIDSNICISADEFS</sequence>
<dbReference type="WBParaSite" id="nRc.2.0.1.t23429-RA">
    <property type="protein sequence ID" value="nRc.2.0.1.t23429-RA"/>
    <property type="gene ID" value="nRc.2.0.1.g23429"/>
</dbReference>
<proteinExistence type="predicted"/>
<evidence type="ECO:0000259" key="1">
    <source>
        <dbReference type="SMART" id="SM00913"/>
    </source>
</evidence>
<dbReference type="Pfam" id="PF24138">
    <property type="entry name" value="TPR_TNPO3_IPO13_2nd"/>
    <property type="match status" value="1"/>
</dbReference>
<dbReference type="PANTHER" id="PTHR12363:SF42">
    <property type="entry name" value="TRANSPORTIN-3"/>
    <property type="match status" value="1"/>
</dbReference>
<dbReference type="AlphaFoldDB" id="A0A915JAC2"/>
<dbReference type="GO" id="GO:0006606">
    <property type="term" value="P:protein import into nucleus"/>
    <property type="evidence" value="ECO:0007669"/>
    <property type="project" value="TreeGrafter"/>
</dbReference>
<dbReference type="Gene3D" id="1.25.10.10">
    <property type="entry name" value="Leucine-rich Repeat Variant"/>
    <property type="match status" value="1"/>
</dbReference>
<reference evidence="3" key="1">
    <citation type="submission" date="2022-11" db="UniProtKB">
        <authorList>
            <consortium name="WormBaseParasite"/>
        </authorList>
    </citation>
    <scope>IDENTIFICATION</scope>
</reference>
<keyword evidence="2" id="KW-1185">Reference proteome</keyword>
<dbReference type="PANTHER" id="PTHR12363">
    <property type="entry name" value="TRANSPORTIN 3 AND IMPORTIN 13"/>
    <property type="match status" value="1"/>
</dbReference>
<name>A0A915JAC2_ROMCU</name>
<dbReference type="SMART" id="SM00913">
    <property type="entry name" value="IBN_N"/>
    <property type="match status" value="1"/>
</dbReference>
<evidence type="ECO:0000313" key="3">
    <source>
        <dbReference type="WBParaSite" id="nRc.2.0.1.t23429-RA"/>
    </source>
</evidence>
<feature type="domain" description="Importin N-terminal" evidence="1">
    <location>
        <begin position="29"/>
        <end position="95"/>
    </location>
</feature>
<dbReference type="Proteomes" id="UP000887565">
    <property type="component" value="Unplaced"/>
</dbReference>
<dbReference type="InterPro" id="IPR016024">
    <property type="entry name" value="ARM-type_fold"/>
</dbReference>
<dbReference type="Pfam" id="PF08389">
    <property type="entry name" value="Xpo1"/>
    <property type="match status" value="1"/>
</dbReference>
<dbReference type="GO" id="GO:0005737">
    <property type="term" value="C:cytoplasm"/>
    <property type="evidence" value="ECO:0007669"/>
    <property type="project" value="TreeGrafter"/>
</dbReference>
<dbReference type="OMA" id="NSIFAWQ"/>
<protein>
    <submittedName>
        <fullName evidence="3">Importin N-terminal domain-containing protein</fullName>
    </submittedName>
</protein>